<evidence type="ECO:0000259" key="2">
    <source>
        <dbReference type="Pfam" id="PF14694"/>
    </source>
</evidence>
<organism evidence="4">
    <name type="scientific">Menopon gallinae</name>
    <name type="common">poultry shaft louse</name>
    <dbReference type="NCBI Taxonomy" id="328185"/>
    <lineage>
        <taxon>Eukaryota</taxon>
        <taxon>Metazoa</taxon>
        <taxon>Ecdysozoa</taxon>
        <taxon>Arthropoda</taxon>
        <taxon>Hexapoda</taxon>
        <taxon>Insecta</taxon>
        <taxon>Pterygota</taxon>
        <taxon>Neoptera</taxon>
        <taxon>Paraneoptera</taxon>
        <taxon>Psocodea</taxon>
        <taxon>Troctomorpha</taxon>
        <taxon>Phthiraptera</taxon>
        <taxon>Amblycera</taxon>
        <taxon>Menoponidae</taxon>
        <taxon>Menopon</taxon>
    </lineage>
</organism>
<accession>A0AAW2HW93</accession>
<evidence type="ECO:0000313" key="4">
    <source>
        <dbReference type="EMBL" id="KAL0274230.1"/>
    </source>
</evidence>
<feature type="region of interest" description="Disordered" evidence="1">
    <location>
        <begin position="1"/>
        <end position="40"/>
    </location>
</feature>
<feature type="compositionally biased region" description="Basic and acidic residues" evidence="1">
    <location>
        <begin position="14"/>
        <end position="26"/>
    </location>
</feature>
<evidence type="ECO:0000256" key="1">
    <source>
        <dbReference type="SAM" id="MobiDB-lite"/>
    </source>
</evidence>
<sequence length="599" mass="67935">MVRRRERFVPPVPKMEEPVKKKPKVDGEDDSDDSDDGDNDLQTLQKSLLGNCLCTVSEATLYKSFQDPRKSDSDCQFQDFDFSDWDTERILKFLTCIHILCEIYIKQNSDGLMCSRISDVCDALIKNEHGIVDQMVNCLMHNNQFVCYSASRALSSYFIVCKTNVDMKWLEKITEFALTTTVPRKMSTTLDVIKRVIEWKDNSVHPMEDRSNGSHAYLHPMCNATSLLDTESPDSSEVKCICIKVLETKWPELVKKVDGLISSYTSENECAIISFLGLWESIISVKANLSVVDTKPFYSNLYSFVVILNSSVPSAVWKHLLNLFNEVLCYGSTLALQEYLAEEPCALAHHVMRSVKDWRLLDLLPFRGGSGRFGGGSGEGDRPLLQKMALLVLKSVAVTVKETRYESSSDSSVGSEADDLDADMAVIERSIREVLRQLDNCVKQLLPFHPETPIAQWVVQLFADQDDALVEAMVCCLDVTVGLYYRPTMVPNQSLSPTNTLIAFLHVVSHDPDVLLDLLVSNETCFLLYLLRILKFMRRNWSEFVSCCSHELDDTMSVFIRLRMAIDRLVRRALFPYNISPVLRLLEKCEELYEGGTCD</sequence>
<protein>
    <recommendedName>
        <fullName evidence="5">Protein lines</fullName>
    </recommendedName>
</protein>
<dbReference type="InterPro" id="IPR032794">
    <property type="entry name" value="LINES_N"/>
</dbReference>
<comment type="caution">
    <text evidence="4">The sequence shown here is derived from an EMBL/GenBank/DDBJ whole genome shotgun (WGS) entry which is preliminary data.</text>
</comment>
<dbReference type="Pfam" id="PF14694">
    <property type="entry name" value="LINES_N"/>
    <property type="match status" value="1"/>
</dbReference>
<proteinExistence type="predicted"/>
<dbReference type="InterPro" id="IPR024875">
    <property type="entry name" value="Protein_Lines"/>
</dbReference>
<dbReference type="PANTHER" id="PTHR16057:SF1">
    <property type="entry name" value="PROTEIN LINES HOMOLOG 1"/>
    <property type="match status" value="1"/>
</dbReference>
<dbReference type="AlphaFoldDB" id="A0AAW2HW93"/>
<evidence type="ECO:0008006" key="5">
    <source>
        <dbReference type="Google" id="ProtNLM"/>
    </source>
</evidence>
<evidence type="ECO:0000259" key="3">
    <source>
        <dbReference type="Pfam" id="PF14695"/>
    </source>
</evidence>
<feature type="domain" description="Protein Lines C-terminal" evidence="3">
    <location>
        <begin position="555"/>
        <end position="591"/>
    </location>
</feature>
<feature type="domain" description="Protein Lines N-terminal" evidence="2">
    <location>
        <begin position="224"/>
        <end position="548"/>
    </location>
</feature>
<feature type="compositionally biased region" description="Acidic residues" evidence="1">
    <location>
        <begin position="27"/>
        <end position="39"/>
    </location>
</feature>
<dbReference type="Pfam" id="PF14695">
    <property type="entry name" value="LINES_C"/>
    <property type="match status" value="1"/>
</dbReference>
<dbReference type="InterPro" id="IPR029415">
    <property type="entry name" value="Lines_C"/>
</dbReference>
<dbReference type="EMBL" id="JARGDH010000003">
    <property type="protein sequence ID" value="KAL0274230.1"/>
    <property type="molecule type" value="Genomic_DNA"/>
</dbReference>
<reference evidence="4" key="1">
    <citation type="journal article" date="2024" name="Gigascience">
        <title>Chromosome-level genome of the poultry shaft louse Menopon gallinae provides insight into the host-switching and adaptive evolution of parasitic lice.</title>
        <authorList>
            <person name="Xu Y."/>
            <person name="Ma L."/>
            <person name="Liu S."/>
            <person name="Liang Y."/>
            <person name="Liu Q."/>
            <person name="He Z."/>
            <person name="Tian L."/>
            <person name="Duan Y."/>
            <person name="Cai W."/>
            <person name="Li H."/>
            <person name="Song F."/>
        </authorList>
    </citation>
    <scope>NUCLEOTIDE SEQUENCE</scope>
    <source>
        <strain evidence="4">Cailab_2023a</strain>
    </source>
</reference>
<name>A0AAW2HW93_9NEOP</name>
<gene>
    <name evidence="4" type="ORF">PYX00_006700</name>
</gene>
<dbReference type="PANTHER" id="PTHR16057">
    <property type="entry name" value="WINS1, 2 PROTEIN"/>
    <property type="match status" value="1"/>
</dbReference>